<dbReference type="PANTHER" id="PTHR15160">
    <property type="entry name" value="VON HIPPEL-LINDAU PROTEIN"/>
    <property type="match status" value="1"/>
</dbReference>
<dbReference type="SUPFAM" id="SSF103256">
    <property type="entry name" value="Hypothetical protein TM0160"/>
    <property type="match status" value="1"/>
</dbReference>
<gene>
    <name evidence="3" type="ORF">FB460_0338</name>
</gene>
<comment type="caution">
    <text evidence="3">The sequence shown here is derived from an EMBL/GenBank/DDBJ whole genome shotgun (WGS) entry which is preliminary data.</text>
</comment>
<protein>
    <recommendedName>
        <fullName evidence="2">BFN domain-containing protein</fullName>
    </recommendedName>
</protein>
<dbReference type="InterPro" id="IPR003729">
    <property type="entry name" value="Bi_nuclease_dom"/>
</dbReference>
<sequence length="166" mass="17660">MLELDVVGVRIERPENAPVLILREVAGHRVLPIWIGAAEASAISQVQEGLVPPKPLTHDLFVEVLGELGHRISQVTITSVDEGTFIAEISVDDHTIPARPSDAVALALRAGADIRCAESVMDAAGVEVPQQADDEVERFREFLDHVSPDDFTGEEPGSPDSPGGAG</sequence>
<dbReference type="AlphaFoldDB" id="A0A542ZQC5"/>
<dbReference type="Pfam" id="PF02577">
    <property type="entry name" value="BFN_dom"/>
    <property type="match status" value="1"/>
</dbReference>
<feature type="compositionally biased region" description="Low complexity" evidence="1">
    <location>
        <begin position="154"/>
        <end position="166"/>
    </location>
</feature>
<evidence type="ECO:0000256" key="1">
    <source>
        <dbReference type="SAM" id="MobiDB-lite"/>
    </source>
</evidence>
<accession>A0A542ZQC5</accession>
<dbReference type="Gene3D" id="3.10.690.10">
    <property type="entry name" value="Bifunctional nuclease domain"/>
    <property type="match status" value="1"/>
</dbReference>
<evidence type="ECO:0000313" key="4">
    <source>
        <dbReference type="Proteomes" id="UP000316196"/>
    </source>
</evidence>
<feature type="domain" description="BFN" evidence="2">
    <location>
        <begin position="1"/>
        <end position="128"/>
    </location>
</feature>
<dbReference type="PANTHER" id="PTHR15160:SF1">
    <property type="entry name" value="VON HIPPEL-LINDAU DISEASE TUMOR SUPPRESSOR"/>
    <property type="match status" value="1"/>
</dbReference>
<dbReference type="RefSeq" id="WP_142092383.1">
    <property type="nucleotide sequence ID" value="NZ_BAAAMD010000001.1"/>
</dbReference>
<dbReference type="InterPro" id="IPR036104">
    <property type="entry name" value="BFN_sf"/>
</dbReference>
<reference evidence="3 4" key="1">
    <citation type="submission" date="2019-06" db="EMBL/GenBank/DDBJ databases">
        <title>Sequencing the genomes of 1000 actinobacteria strains.</title>
        <authorList>
            <person name="Klenk H.-P."/>
        </authorList>
    </citation>
    <scope>NUCLEOTIDE SEQUENCE [LARGE SCALE GENOMIC DNA]</scope>
    <source>
        <strain evidence="3 4">DSM 8251</strain>
    </source>
</reference>
<dbReference type="Proteomes" id="UP000316196">
    <property type="component" value="Unassembled WGS sequence"/>
</dbReference>
<proteinExistence type="predicted"/>
<keyword evidence="4" id="KW-1185">Reference proteome</keyword>
<organism evidence="3 4">
    <name type="scientific">Propioniferax innocua</name>
    <dbReference type="NCBI Taxonomy" id="1753"/>
    <lineage>
        <taxon>Bacteria</taxon>
        <taxon>Bacillati</taxon>
        <taxon>Actinomycetota</taxon>
        <taxon>Actinomycetes</taxon>
        <taxon>Propionibacteriales</taxon>
        <taxon>Propionibacteriaceae</taxon>
        <taxon>Propioniferax</taxon>
    </lineage>
</organism>
<evidence type="ECO:0000259" key="2">
    <source>
        <dbReference type="PROSITE" id="PS51658"/>
    </source>
</evidence>
<dbReference type="GO" id="GO:0004518">
    <property type="term" value="F:nuclease activity"/>
    <property type="evidence" value="ECO:0007669"/>
    <property type="project" value="InterPro"/>
</dbReference>
<dbReference type="OrthoDB" id="9788698at2"/>
<evidence type="ECO:0000313" key="3">
    <source>
        <dbReference type="EMBL" id="TQL62558.1"/>
    </source>
</evidence>
<dbReference type="PROSITE" id="PS51658">
    <property type="entry name" value="BFN"/>
    <property type="match status" value="1"/>
</dbReference>
<name>A0A542ZQC5_9ACTN</name>
<dbReference type="EMBL" id="VFOR01000001">
    <property type="protein sequence ID" value="TQL62558.1"/>
    <property type="molecule type" value="Genomic_DNA"/>
</dbReference>
<feature type="region of interest" description="Disordered" evidence="1">
    <location>
        <begin position="143"/>
        <end position="166"/>
    </location>
</feature>